<name>A0A067BWE4_SAPPC</name>
<dbReference type="Proteomes" id="UP000030745">
    <property type="component" value="Unassembled WGS sequence"/>
</dbReference>
<proteinExistence type="predicted"/>
<dbReference type="VEuPathDB" id="FungiDB:SPRG_12578"/>
<organism evidence="1 2">
    <name type="scientific">Saprolegnia parasitica (strain CBS 223.65)</name>
    <dbReference type="NCBI Taxonomy" id="695850"/>
    <lineage>
        <taxon>Eukaryota</taxon>
        <taxon>Sar</taxon>
        <taxon>Stramenopiles</taxon>
        <taxon>Oomycota</taxon>
        <taxon>Saprolegniomycetes</taxon>
        <taxon>Saprolegniales</taxon>
        <taxon>Saprolegniaceae</taxon>
        <taxon>Saprolegnia</taxon>
    </lineage>
</organism>
<evidence type="ECO:0000313" key="2">
    <source>
        <dbReference type="Proteomes" id="UP000030745"/>
    </source>
</evidence>
<evidence type="ECO:0000313" key="1">
    <source>
        <dbReference type="EMBL" id="KDO22598.1"/>
    </source>
</evidence>
<accession>A0A067BWE4</accession>
<protein>
    <submittedName>
        <fullName evidence="1">Uncharacterized protein</fullName>
    </submittedName>
</protein>
<sequence>MSFYPPMQQQHPIQCMPQAMTPTSIDSYDMEIVVADANGPMVQLVTKRKFGHDNEDMLFKRQRLQCKPAGHEGIDEHWSGDAQQEVWPTVVGSLVFPPTQPVAAQDFKS</sequence>
<dbReference type="GeneID" id="24134526"/>
<keyword evidence="2" id="KW-1185">Reference proteome</keyword>
<dbReference type="EMBL" id="KK583266">
    <property type="protein sequence ID" value="KDO22598.1"/>
    <property type="molecule type" value="Genomic_DNA"/>
</dbReference>
<dbReference type="AlphaFoldDB" id="A0A067BWE4"/>
<dbReference type="KEGG" id="spar:SPRG_12578"/>
<reference evidence="1 2" key="1">
    <citation type="journal article" date="2013" name="PLoS Genet.">
        <title>Distinctive expansion of potential virulence genes in the genome of the oomycete fish pathogen Saprolegnia parasitica.</title>
        <authorList>
            <person name="Jiang R.H."/>
            <person name="de Bruijn I."/>
            <person name="Haas B.J."/>
            <person name="Belmonte R."/>
            <person name="Lobach L."/>
            <person name="Christie J."/>
            <person name="van den Ackerveken G."/>
            <person name="Bottin A."/>
            <person name="Bulone V."/>
            <person name="Diaz-Moreno S.M."/>
            <person name="Dumas B."/>
            <person name="Fan L."/>
            <person name="Gaulin E."/>
            <person name="Govers F."/>
            <person name="Grenville-Briggs L.J."/>
            <person name="Horner N.R."/>
            <person name="Levin J.Z."/>
            <person name="Mammella M."/>
            <person name="Meijer H.J."/>
            <person name="Morris P."/>
            <person name="Nusbaum C."/>
            <person name="Oome S."/>
            <person name="Phillips A.J."/>
            <person name="van Rooyen D."/>
            <person name="Rzeszutek E."/>
            <person name="Saraiva M."/>
            <person name="Secombes C.J."/>
            <person name="Seidl M.F."/>
            <person name="Snel B."/>
            <person name="Stassen J.H."/>
            <person name="Sykes S."/>
            <person name="Tripathy S."/>
            <person name="van den Berg H."/>
            <person name="Vega-Arreguin J.C."/>
            <person name="Wawra S."/>
            <person name="Young S.K."/>
            <person name="Zeng Q."/>
            <person name="Dieguez-Uribeondo J."/>
            <person name="Russ C."/>
            <person name="Tyler B.M."/>
            <person name="van West P."/>
        </authorList>
    </citation>
    <scope>NUCLEOTIDE SEQUENCE [LARGE SCALE GENOMIC DNA]</scope>
    <source>
        <strain evidence="1 2">CBS 223.65</strain>
    </source>
</reference>
<gene>
    <name evidence="1" type="ORF">SPRG_12578</name>
</gene>
<dbReference type="RefSeq" id="XP_012206714.1">
    <property type="nucleotide sequence ID" value="XM_012351324.1"/>
</dbReference>